<proteinExistence type="predicted"/>
<comment type="caution">
    <text evidence="2">The sequence shown here is derived from an EMBL/GenBank/DDBJ whole genome shotgun (WGS) entry which is preliminary data.</text>
</comment>
<evidence type="ECO:0000313" key="3">
    <source>
        <dbReference type="Proteomes" id="UP000281128"/>
    </source>
</evidence>
<reference evidence="2 3" key="1">
    <citation type="submission" date="2018-09" db="EMBL/GenBank/DDBJ databases">
        <title>Roseovarius spongiae sp. nov., isolated from a marine sponge.</title>
        <authorList>
            <person name="Zhuang L."/>
            <person name="Luo L."/>
        </authorList>
    </citation>
    <scope>NUCLEOTIDE SEQUENCE [LARGE SCALE GENOMIC DNA]</scope>
    <source>
        <strain evidence="2 3">HN-E21</strain>
    </source>
</reference>
<dbReference type="Pfam" id="PF00149">
    <property type="entry name" value="Metallophos"/>
    <property type="match status" value="1"/>
</dbReference>
<gene>
    <name evidence="2" type="ORF">D6850_12250</name>
</gene>
<evidence type="ECO:0000313" key="2">
    <source>
        <dbReference type="EMBL" id="RKF13953.1"/>
    </source>
</evidence>
<keyword evidence="2" id="KW-0378">Hydrolase</keyword>
<evidence type="ECO:0000259" key="1">
    <source>
        <dbReference type="Pfam" id="PF00149"/>
    </source>
</evidence>
<feature type="domain" description="Calcineurin-like phosphoesterase" evidence="1">
    <location>
        <begin position="11"/>
        <end position="110"/>
    </location>
</feature>
<dbReference type="SUPFAM" id="SSF56300">
    <property type="entry name" value="Metallo-dependent phosphatases"/>
    <property type="match status" value="1"/>
</dbReference>
<dbReference type="GO" id="GO:0004527">
    <property type="term" value="F:exonuclease activity"/>
    <property type="evidence" value="ECO:0007669"/>
    <property type="project" value="UniProtKB-KW"/>
</dbReference>
<keyword evidence="2" id="KW-0269">Exonuclease</keyword>
<dbReference type="PANTHER" id="PTHR30337:SF0">
    <property type="entry name" value="NUCLEASE SBCCD SUBUNIT D"/>
    <property type="match status" value="1"/>
</dbReference>
<dbReference type="InterPro" id="IPR014577">
    <property type="entry name" value="UCP033093_metalloPase"/>
</dbReference>
<protein>
    <submittedName>
        <fullName evidence="2">DNA repair exonuclease</fullName>
    </submittedName>
</protein>
<dbReference type="AlphaFoldDB" id="A0A3A8AUZ0"/>
<dbReference type="Proteomes" id="UP000281128">
    <property type="component" value="Unassembled WGS sequence"/>
</dbReference>
<dbReference type="Gene3D" id="3.60.21.10">
    <property type="match status" value="1"/>
</dbReference>
<name>A0A3A8AUZ0_9RHOB</name>
<dbReference type="PANTHER" id="PTHR30337">
    <property type="entry name" value="COMPONENT OF ATP-DEPENDENT DSDNA EXONUCLEASE"/>
    <property type="match status" value="1"/>
</dbReference>
<dbReference type="RefSeq" id="WP_121167322.1">
    <property type="nucleotide sequence ID" value="NZ_RAPE01000003.1"/>
</dbReference>
<dbReference type="EMBL" id="RAPE01000003">
    <property type="protein sequence ID" value="RKF13953.1"/>
    <property type="molecule type" value="Genomic_DNA"/>
</dbReference>
<dbReference type="InterPro" id="IPR004843">
    <property type="entry name" value="Calcineurin-like_PHP"/>
</dbReference>
<dbReference type="OrthoDB" id="9773856at2"/>
<dbReference type="InterPro" id="IPR050535">
    <property type="entry name" value="DNA_Repair-Maintenance_Comp"/>
</dbReference>
<organism evidence="2 3">
    <name type="scientific">Roseovarius spongiae</name>
    <dbReference type="NCBI Taxonomy" id="2320272"/>
    <lineage>
        <taxon>Bacteria</taxon>
        <taxon>Pseudomonadati</taxon>
        <taxon>Pseudomonadota</taxon>
        <taxon>Alphaproteobacteria</taxon>
        <taxon>Rhodobacterales</taxon>
        <taxon>Roseobacteraceae</taxon>
        <taxon>Roseovarius</taxon>
    </lineage>
</organism>
<sequence>MFVGRFRVRAIRFIHCSDLHLGKGFGPYADGARLTEARHQSIARLARAARDHDAAHILVAGDVFDVPTPSPATLRQGIASMAEARDVTWWLLPGNHDNLREAQATWEEVTALGHDSIRVLTSPDPVELQPGAVLLPAPLLTRHPSSDPSAVIGTGTDEAIRIGLAHGPITGFGEDDARPGVIAPDRDRLAGLDYLGLGDWHRQMKVSDRVWYSGAPEYTDFRHAGRGGCLVVSIDAPGAAPEVTPVETGAFHWAPLSVALLPGDDPRAAVAAALPQTPRRDTLVRLDVTGRARLSDASGLSALEAEIGPEFCHFAFSTAGLALDLETSDLDEIAPTGALRQAADMLAGDAEAAELSERERQVAAAALRRLHSLVAGGGA</sequence>
<keyword evidence="3" id="KW-1185">Reference proteome</keyword>
<accession>A0A3A8AUZ0</accession>
<keyword evidence="2" id="KW-0540">Nuclease</keyword>
<dbReference type="PIRSF" id="PIRSF033093">
    <property type="entry name" value="UCP_ML1119"/>
    <property type="match status" value="1"/>
</dbReference>
<dbReference type="InterPro" id="IPR029052">
    <property type="entry name" value="Metallo-depent_PP-like"/>
</dbReference>